<evidence type="ECO:0000256" key="1">
    <source>
        <dbReference type="SAM" id="MobiDB-lite"/>
    </source>
</evidence>
<feature type="compositionally biased region" description="Low complexity" evidence="1">
    <location>
        <begin position="140"/>
        <end position="152"/>
    </location>
</feature>
<sequence>MTPNSEMSPEEVGGAGFSGGLPSNCSAASGLSGLAGSSVAMFTGGSGSGSGGRDGRSGGTPGGQSTMLPGNSSTGSGAGLDMSGAGGGVMSCSILMSDPGVFSSGSSPLPNQTVGSTTGPGALSNEVSGRRVGGLLGLTESSQGQVQVSGSGLTPVGTRHLPGMGINGQSRSGTGISGGGGPGKSSKRSKDHKTTRVSLEKKI</sequence>
<feature type="region of interest" description="Disordered" evidence="1">
    <location>
        <begin position="96"/>
        <end position="128"/>
    </location>
</feature>
<proteinExistence type="predicted"/>
<protein>
    <submittedName>
        <fullName evidence="2">Uncharacterized protein</fullName>
    </submittedName>
</protein>
<accession>A0A3S5FDC4</accession>
<feature type="compositionally biased region" description="Basic and acidic residues" evidence="1">
    <location>
        <begin position="192"/>
        <end position="203"/>
    </location>
</feature>
<dbReference type="AlphaFoldDB" id="A0A3S5FDC4"/>
<feature type="region of interest" description="Disordered" evidence="1">
    <location>
        <begin position="140"/>
        <end position="203"/>
    </location>
</feature>
<feature type="compositionally biased region" description="Polar residues" evidence="1">
    <location>
        <begin position="103"/>
        <end position="119"/>
    </location>
</feature>
<evidence type="ECO:0000313" key="2">
    <source>
        <dbReference type="EMBL" id="VEL17983.1"/>
    </source>
</evidence>
<comment type="caution">
    <text evidence="2">The sequence shown here is derived from an EMBL/GenBank/DDBJ whole genome shotgun (WGS) entry which is preliminary data.</text>
</comment>
<evidence type="ECO:0000313" key="3">
    <source>
        <dbReference type="Proteomes" id="UP000784294"/>
    </source>
</evidence>
<feature type="region of interest" description="Disordered" evidence="1">
    <location>
        <begin position="38"/>
        <end position="83"/>
    </location>
</feature>
<dbReference type="Proteomes" id="UP000784294">
    <property type="component" value="Unassembled WGS sequence"/>
</dbReference>
<dbReference type="EMBL" id="CAAALY010035129">
    <property type="protein sequence ID" value="VEL17983.1"/>
    <property type="molecule type" value="Genomic_DNA"/>
</dbReference>
<keyword evidence="3" id="KW-1185">Reference proteome</keyword>
<reference evidence="2" key="1">
    <citation type="submission" date="2018-11" db="EMBL/GenBank/DDBJ databases">
        <authorList>
            <consortium name="Pathogen Informatics"/>
        </authorList>
    </citation>
    <scope>NUCLEOTIDE SEQUENCE</scope>
</reference>
<name>A0A3S5FDC4_9PLAT</name>
<feature type="compositionally biased region" description="Gly residues" evidence="1">
    <location>
        <begin position="44"/>
        <end position="62"/>
    </location>
</feature>
<feature type="region of interest" description="Disordered" evidence="1">
    <location>
        <begin position="1"/>
        <end position="21"/>
    </location>
</feature>
<gene>
    <name evidence="2" type="ORF">PXEA_LOCUS11423</name>
</gene>
<organism evidence="2 3">
    <name type="scientific">Protopolystoma xenopodis</name>
    <dbReference type="NCBI Taxonomy" id="117903"/>
    <lineage>
        <taxon>Eukaryota</taxon>
        <taxon>Metazoa</taxon>
        <taxon>Spiralia</taxon>
        <taxon>Lophotrochozoa</taxon>
        <taxon>Platyhelminthes</taxon>
        <taxon>Monogenea</taxon>
        <taxon>Polyopisthocotylea</taxon>
        <taxon>Polystomatidea</taxon>
        <taxon>Polystomatidae</taxon>
        <taxon>Protopolystoma</taxon>
    </lineage>
</organism>